<dbReference type="PANTHER" id="PTHR32282">
    <property type="entry name" value="BINDING PROTEIN TRANSPEPTIDASE, PUTATIVE-RELATED"/>
    <property type="match status" value="1"/>
</dbReference>
<evidence type="ECO:0000256" key="1">
    <source>
        <dbReference type="ARBA" id="ARBA00007090"/>
    </source>
</evidence>
<comment type="similarity">
    <text evidence="2">In the N-terminal section; belongs to the glycosyltransferase 51 family.</text>
</comment>
<feature type="domain" description="Glycosyl transferase family 51" evidence="16">
    <location>
        <begin position="57"/>
        <end position="229"/>
    </location>
</feature>
<dbReference type="GO" id="GO:0009002">
    <property type="term" value="F:serine-type D-Ala-D-Ala carboxypeptidase activity"/>
    <property type="evidence" value="ECO:0007669"/>
    <property type="project" value="UniProtKB-EC"/>
</dbReference>
<keyword evidence="4" id="KW-0645">Protease</keyword>
<keyword evidence="11" id="KW-0961">Cell wall biogenesis/degradation</keyword>
<organism evidence="17 18">
    <name type="scientific">Succiniclasticum ruminis</name>
    <dbReference type="NCBI Taxonomy" id="40841"/>
    <lineage>
        <taxon>Bacteria</taxon>
        <taxon>Bacillati</taxon>
        <taxon>Bacillota</taxon>
        <taxon>Negativicutes</taxon>
        <taxon>Acidaminococcales</taxon>
        <taxon>Acidaminococcaceae</taxon>
        <taxon>Succiniclasticum</taxon>
    </lineage>
</organism>
<dbReference type="InterPro" id="IPR036950">
    <property type="entry name" value="PBP_transglycosylase"/>
</dbReference>
<evidence type="ECO:0000256" key="12">
    <source>
        <dbReference type="ARBA" id="ARBA00034000"/>
    </source>
</evidence>
<evidence type="ECO:0000256" key="6">
    <source>
        <dbReference type="ARBA" id="ARBA00022679"/>
    </source>
</evidence>
<dbReference type="NCBIfam" id="TIGR02074">
    <property type="entry name" value="PBP_1a_fam"/>
    <property type="match status" value="1"/>
</dbReference>
<evidence type="ECO:0000256" key="2">
    <source>
        <dbReference type="ARBA" id="ARBA00007739"/>
    </source>
</evidence>
<dbReference type="GO" id="GO:0008360">
    <property type="term" value="P:regulation of cell shape"/>
    <property type="evidence" value="ECO:0007669"/>
    <property type="project" value="UniProtKB-KW"/>
</dbReference>
<keyword evidence="10" id="KW-0511">Multifunctional enzyme</keyword>
<evidence type="ECO:0000313" key="18">
    <source>
        <dbReference type="Proteomes" id="UP000198943"/>
    </source>
</evidence>
<comment type="similarity">
    <text evidence="1">In the C-terminal section; belongs to the transpeptidase family.</text>
</comment>
<evidence type="ECO:0000256" key="8">
    <source>
        <dbReference type="ARBA" id="ARBA00022960"/>
    </source>
</evidence>
<dbReference type="Pfam" id="PF00905">
    <property type="entry name" value="Transpeptidase"/>
    <property type="match status" value="1"/>
</dbReference>
<dbReference type="InterPro" id="IPR001264">
    <property type="entry name" value="Glyco_trans_51"/>
</dbReference>
<dbReference type="GO" id="GO:0008955">
    <property type="term" value="F:peptidoglycan glycosyltransferase activity"/>
    <property type="evidence" value="ECO:0007669"/>
    <property type="project" value="UniProtKB-EC"/>
</dbReference>
<feature type="domain" description="Penicillin-binding protein transpeptidase" evidence="15">
    <location>
        <begin position="327"/>
        <end position="562"/>
    </location>
</feature>
<evidence type="ECO:0000256" key="9">
    <source>
        <dbReference type="ARBA" id="ARBA00022984"/>
    </source>
</evidence>
<dbReference type="InterPro" id="IPR001460">
    <property type="entry name" value="PCN-bd_Tpept"/>
</dbReference>
<accession>A0A1G6MKA0</accession>
<evidence type="ECO:0000256" key="3">
    <source>
        <dbReference type="ARBA" id="ARBA00022645"/>
    </source>
</evidence>
<evidence type="ECO:0000256" key="14">
    <source>
        <dbReference type="SAM" id="MobiDB-lite"/>
    </source>
</evidence>
<gene>
    <name evidence="17" type="ORF">SAMN04487864_1102</name>
</gene>
<dbReference type="GO" id="GO:0008658">
    <property type="term" value="F:penicillin binding"/>
    <property type="evidence" value="ECO:0007669"/>
    <property type="project" value="InterPro"/>
</dbReference>
<proteinExistence type="inferred from homology"/>
<dbReference type="InterPro" id="IPR023346">
    <property type="entry name" value="Lysozyme-like_dom_sf"/>
</dbReference>
<dbReference type="InterPro" id="IPR050396">
    <property type="entry name" value="Glycosyltr_51/Transpeptidase"/>
</dbReference>
<dbReference type="GO" id="GO:0071555">
    <property type="term" value="P:cell wall organization"/>
    <property type="evidence" value="ECO:0007669"/>
    <property type="project" value="UniProtKB-KW"/>
</dbReference>
<dbReference type="FunFam" id="1.10.3810.10:FF:000001">
    <property type="entry name" value="Penicillin-binding protein 1A"/>
    <property type="match status" value="1"/>
</dbReference>
<dbReference type="Gene3D" id="1.10.3810.10">
    <property type="entry name" value="Biosynthetic peptidoglycan transglycosylase-like"/>
    <property type="match status" value="1"/>
</dbReference>
<keyword evidence="6" id="KW-0808">Transferase</keyword>
<evidence type="ECO:0000313" key="17">
    <source>
        <dbReference type="EMBL" id="SDC55891.1"/>
    </source>
</evidence>
<keyword evidence="3" id="KW-0121">Carboxypeptidase</keyword>
<dbReference type="Gene3D" id="3.40.710.10">
    <property type="entry name" value="DD-peptidase/beta-lactamase superfamily"/>
    <property type="match status" value="1"/>
</dbReference>
<name>A0A1G6MKA0_9FIRM</name>
<dbReference type="GO" id="GO:0006508">
    <property type="term" value="P:proteolysis"/>
    <property type="evidence" value="ECO:0007669"/>
    <property type="project" value="UniProtKB-KW"/>
</dbReference>
<dbReference type="GO" id="GO:0030288">
    <property type="term" value="C:outer membrane-bounded periplasmic space"/>
    <property type="evidence" value="ECO:0007669"/>
    <property type="project" value="TreeGrafter"/>
</dbReference>
<feature type="region of interest" description="Disordered" evidence="14">
    <location>
        <begin position="611"/>
        <end position="711"/>
    </location>
</feature>
<keyword evidence="8" id="KW-0133">Cell shape</keyword>
<dbReference type="EMBL" id="FMYW01000010">
    <property type="protein sequence ID" value="SDC55891.1"/>
    <property type="molecule type" value="Genomic_DNA"/>
</dbReference>
<dbReference type="RefSeq" id="WP_093730600.1">
    <property type="nucleotide sequence ID" value="NZ_FMYW01000010.1"/>
</dbReference>
<feature type="compositionally biased region" description="Pro residues" evidence="14">
    <location>
        <begin position="692"/>
        <end position="703"/>
    </location>
</feature>
<dbReference type="SUPFAM" id="SSF53955">
    <property type="entry name" value="Lysozyme-like"/>
    <property type="match status" value="1"/>
</dbReference>
<evidence type="ECO:0000256" key="11">
    <source>
        <dbReference type="ARBA" id="ARBA00023316"/>
    </source>
</evidence>
<reference evidence="18" key="1">
    <citation type="submission" date="2016-10" db="EMBL/GenBank/DDBJ databases">
        <authorList>
            <person name="Varghese N."/>
            <person name="Submissions S."/>
        </authorList>
    </citation>
    <scope>NUCLEOTIDE SEQUENCE [LARGE SCALE GENOMIC DNA]</scope>
    <source>
        <strain evidence="18">DSM 11005</strain>
    </source>
</reference>
<keyword evidence="7" id="KW-0378">Hydrolase</keyword>
<dbReference type="Proteomes" id="UP000198943">
    <property type="component" value="Unassembled WGS sequence"/>
</dbReference>
<comment type="catalytic activity">
    <reaction evidence="13">
        <text>[GlcNAc-(1-&gt;4)-Mur2Ac(oyl-L-Ala-gamma-D-Glu-L-Lys-D-Ala-D-Ala)](n)-di-trans,octa-cis-undecaprenyl diphosphate + beta-D-GlcNAc-(1-&gt;4)-Mur2Ac(oyl-L-Ala-gamma-D-Glu-L-Lys-D-Ala-D-Ala)-di-trans,octa-cis-undecaprenyl diphosphate = [GlcNAc-(1-&gt;4)-Mur2Ac(oyl-L-Ala-gamma-D-Glu-L-Lys-D-Ala-D-Ala)](n+1)-di-trans,octa-cis-undecaprenyl diphosphate + di-trans,octa-cis-undecaprenyl diphosphate + H(+)</text>
        <dbReference type="Rhea" id="RHEA:23708"/>
        <dbReference type="Rhea" id="RHEA-COMP:9602"/>
        <dbReference type="Rhea" id="RHEA-COMP:9603"/>
        <dbReference type="ChEBI" id="CHEBI:15378"/>
        <dbReference type="ChEBI" id="CHEBI:58405"/>
        <dbReference type="ChEBI" id="CHEBI:60033"/>
        <dbReference type="ChEBI" id="CHEBI:78435"/>
        <dbReference type="EC" id="2.4.99.28"/>
    </reaction>
</comment>
<evidence type="ECO:0000256" key="10">
    <source>
        <dbReference type="ARBA" id="ARBA00023268"/>
    </source>
</evidence>
<keyword evidence="9" id="KW-0573">Peptidoglycan synthesis</keyword>
<feature type="compositionally biased region" description="Basic and acidic residues" evidence="14">
    <location>
        <begin position="621"/>
        <end position="638"/>
    </location>
</feature>
<dbReference type="InterPro" id="IPR012338">
    <property type="entry name" value="Beta-lactam/transpept-like"/>
</dbReference>
<evidence type="ECO:0000259" key="16">
    <source>
        <dbReference type="Pfam" id="PF00912"/>
    </source>
</evidence>
<comment type="catalytic activity">
    <reaction evidence="12">
        <text>Preferential cleavage: (Ac)2-L-Lys-D-Ala-|-D-Ala. Also transpeptidation of peptidyl-alanyl moieties that are N-acyl substituents of D-alanine.</text>
        <dbReference type="EC" id="3.4.16.4"/>
    </reaction>
</comment>
<evidence type="ECO:0000256" key="13">
    <source>
        <dbReference type="ARBA" id="ARBA00049902"/>
    </source>
</evidence>
<dbReference type="Pfam" id="PF00912">
    <property type="entry name" value="Transgly"/>
    <property type="match status" value="1"/>
</dbReference>
<evidence type="ECO:0000256" key="7">
    <source>
        <dbReference type="ARBA" id="ARBA00022801"/>
    </source>
</evidence>
<sequence length="711" mass="77576">MNSNSSLFRGKLLITLTALFTAALLTTSCGYSISDSAMEEGLVPDAVSQFYDNENKIIFTTASAEHRLPVRMDKIPKHVRAAFISIEDNRFYDHSGIDYRGTFRALVSNIMGQEVQGGSTITQQLAKNAFLTQERTISRKIKEAFLARQMENKYTKDEILNMYLNQIYFGEGAYGVESAALTYFGKHIQDVSLAEAATLAAIPKSPNYYDPMDNPKANKERREIVLDQMVKYGHITQAEAQKAKAEEVKIRKDESKGKQKDLRSYFFDYVSQLVMDKFGADALFKGGLKIYTTLDSSMQAKAEHAIRYLPDLWTEDPDKLTQPQVGLVALDPTNGYIKAMIGGRGQDKFNRAVLAQRQPGSSFKAFVYLTAMDNGLNAATMVDDKPLKIGGWAPQNAGGGFHGTVTLRTALSRSYNIPAIRVALRVGTDKVMRMAKACGITSLVEDGPYTDNNPAMALGGLTKGVSPLEMAVAYGTIANNGVLNQPVAITKIVDRNGKIIFEHKHAPKQVVSAKAAYQTTDMLKDVLISGTAGGSGLGRPAAGKTGTTDYSKDAWFCGYTPNLSCAVWVGDDRNRSMGAMYGSGAPLSIWHDFMINAVQEVPYADFVRPSGAVTPVGADIGNKEEEDKDKNKEEETKLQNDPLAKPPKVVKPKSSTNKPDKPAVSNKPVVSNKPEKRNSPSVNKPASTKPTPAKPAPAKPVPTKPQKDTKK</sequence>
<evidence type="ECO:0000259" key="15">
    <source>
        <dbReference type="Pfam" id="PF00905"/>
    </source>
</evidence>
<dbReference type="AlphaFoldDB" id="A0A1G6MKA0"/>
<protein>
    <submittedName>
        <fullName evidence="17">Penicillin-binding protein 1A</fullName>
    </submittedName>
</protein>
<evidence type="ECO:0000256" key="5">
    <source>
        <dbReference type="ARBA" id="ARBA00022676"/>
    </source>
</evidence>
<evidence type="ECO:0000256" key="4">
    <source>
        <dbReference type="ARBA" id="ARBA00022670"/>
    </source>
</evidence>
<dbReference type="OrthoDB" id="9766909at2"/>
<dbReference type="PANTHER" id="PTHR32282:SF33">
    <property type="entry name" value="PEPTIDOGLYCAN GLYCOSYLTRANSFERASE"/>
    <property type="match status" value="1"/>
</dbReference>
<keyword evidence="5" id="KW-0328">Glycosyltransferase</keyword>
<keyword evidence="18" id="KW-1185">Reference proteome</keyword>
<dbReference type="GO" id="GO:0009252">
    <property type="term" value="P:peptidoglycan biosynthetic process"/>
    <property type="evidence" value="ECO:0007669"/>
    <property type="project" value="UniProtKB-KW"/>
</dbReference>
<dbReference type="SUPFAM" id="SSF56601">
    <property type="entry name" value="beta-lactamase/transpeptidase-like"/>
    <property type="match status" value="1"/>
</dbReference>